<organism evidence="7 8">
    <name type="scientific">Moniliophthora roreri (strain MCA 2997)</name>
    <name type="common">Cocoa frosty pod rot fungus</name>
    <name type="synonym">Crinipellis roreri</name>
    <dbReference type="NCBI Taxonomy" id="1381753"/>
    <lineage>
        <taxon>Eukaryota</taxon>
        <taxon>Fungi</taxon>
        <taxon>Dikarya</taxon>
        <taxon>Basidiomycota</taxon>
        <taxon>Agaricomycotina</taxon>
        <taxon>Agaricomycetes</taxon>
        <taxon>Agaricomycetidae</taxon>
        <taxon>Agaricales</taxon>
        <taxon>Marasmiineae</taxon>
        <taxon>Marasmiaceae</taxon>
        <taxon>Moniliophthora</taxon>
    </lineage>
</organism>
<evidence type="ECO:0000256" key="5">
    <source>
        <dbReference type="SAM" id="MobiDB-lite"/>
    </source>
</evidence>
<feature type="domain" description="Zn(2)-C6 fungal-type" evidence="6">
    <location>
        <begin position="22"/>
        <end position="55"/>
    </location>
</feature>
<dbReference type="HOGENOM" id="CLU_006019_2_0_1"/>
<dbReference type="GO" id="GO:0000981">
    <property type="term" value="F:DNA-binding transcription factor activity, RNA polymerase II-specific"/>
    <property type="evidence" value="ECO:0007669"/>
    <property type="project" value="InterPro"/>
</dbReference>
<dbReference type="CDD" id="cd12148">
    <property type="entry name" value="fungal_TF_MHR"/>
    <property type="match status" value="1"/>
</dbReference>
<evidence type="ECO:0000313" key="7">
    <source>
        <dbReference type="EMBL" id="ESK96585.1"/>
    </source>
</evidence>
<dbReference type="InterPro" id="IPR007219">
    <property type="entry name" value="XnlR_reg_dom"/>
</dbReference>
<keyword evidence="3" id="KW-0238">DNA-binding</keyword>
<evidence type="ECO:0000313" key="8">
    <source>
        <dbReference type="Proteomes" id="UP000017559"/>
    </source>
</evidence>
<dbReference type="Gene3D" id="4.10.240.10">
    <property type="entry name" value="Zn(2)-C6 fungal-type DNA-binding domain"/>
    <property type="match status" value="1"/>
</dbReference>
<keyword evidence="2" id="KW-0479">Metal-binding</keyword>
<dbReference type="InterPro" id="IPR001138">
    <property type="entry name" value="Zn2Cys6_DnaBD"/>
</dbReference>
<dbReference type="GO" id="GO:0008270">
    <property type="term" value="F:zinc ion binding"/>
    <property type="evidence" value="ECO:0007669"/>
    <property type="project" value="InterPro"/>
</dbReference>
<dbReference type="SMART" id="SM00066">
    <property type="entry name" value="GAL4"/>
    <property type="match status" value="1"/>
</dbReference>
<dbReference type="InterPro" id="IPR050987">
    <property type="entry name" value="AtrR-like"/>
</dbReference>
<dbReference type="Proteomes" id="UP000017559">
    <property type="component" value="Unassembled WGS sequence"/>
</dbReference>
<dbReference type="PANTHER" id="PTHR46910">
    <property type="entry name" value="TRANSCRIPTION FACTOR PDR1"/>
    <property type="match status" value="1"/>
</dbReference>
<dbReference type="SMART" id="SM00906">
    <property type="entry name" value="Fungal_trans"/>
    <property type="match status" value="1"/>
</dbReference>
<proteinExistence type="predicted"/>
<dbReference type="GO" id="GO:0003677">
    <property type="term" value="F:DNA binding"/>
    <property type="evidence" value="ECO:0007669"/>
    <property type="project" value="UniProtKB-KW"/>
</dbReference>
<dbReference type="OrthoDB" id="4456959at2759"/>
<comment type="subcellular location">
    <subcellularLocation>
        <location evidence="1">Nucleus</location>
    </subcellularLocation>
</comment>
<gene>
    <name evidence="7" type="ORF">Moror_6805</name>
</gene>
<dbReference type="GO" id="GO:0006351">
    <property type="term" value="P:DNA-templated transcription"/>
    <property type="evidence" value="ECO:0007669"/>
    <property type="project" value="InterPro"/>
</dbReference>
<feature type="compositionally biased region" description="Polar residues" evidence="5">
    <location>
        <begin position="702"/>
        <end position="715"/>
    </location>
</feature>
<dbReference type="Pfam" id="PF00172">
    <property type="entry name" value="Zn_clus"/>
    <property type="match status" value="1"/>
</dbReference>
<sequence length="791" mass="89997">MSDTDSHRPMRGGWKKRRLPGSCDACRRKKVRCDSANMPNNQCTNCLAFNLPCTHNEPTKRRGPKSPYVEKLEKRIEGLETIIRKFTFEDIGKQDKNGLKSPTPILSNLLTGPRQVPCSFNSNPPSIRDDDEDDFSHLELSRQMSNLSCGSASAMCNFWGPASGFKLLAGAHGVKTEYTGTESFNERHFKRRIYWEPHPWDIDFLRHNEPHYVFPEDDLLMTLVSLYFLQVNCYFPVIHAPTFKKQVADGLHLRNSKFGGVVLAVCALGARFSSDPRVLVDLEKETSAGWQYFLQVKIINGTRMLAESPTLHDLQYCCLAVLFLCSTSLAKTVWIMVGIGIRAAEELGLHRRMPEGVKLTPEYEQLKRAFWVLVVMDRMVSNFSGRPNAIREDEFDQELPVDVEDEFWDEGFQQPPDKPSSISCFISYIKLTEILAFALVTLFPTKKSRLMFGLSGNGWQERITEELDSSLNNWISTIPDHLRWDPDREDTLFFDQSAFLHANYYNVQIQIHRAFMQKPSPLMLPSLAICTNAARSCINLLHRQFERGQMNALPHSSHVLFSAGTILLMNIWSSKRAGFRIDTQREVTDVMKILTIMSKYDSRWVFAAKLKDILYELARGLPYFRENLNDYTPYETPTTATQPHPFLNSVAEERETASDSTAFSDPWYPYSWQRMPADNIPPLPLSSAELGSQPIGLEIPKSNGNTPRRTNQAPSESARAIAFVALSPMTDPSLAAAYYNKQSFNKQDDEEYDTALRDLPESTMWTTAPSALNVDAWDDFVGNHLHIMTTS</sequence>
<evidence type="ECO:0000256" key="2">
    <source>
        <dbReference type="ARBA" id="ARBA00022723"/>
    </source>
</evidence>
<reference evidence="7 8" key="1">
    <citation type="journal article" date="2014" name="BMC Genomics">
        <title>Genome and secretome analysis of the hemibiotrophic fungal pathogen, Moniliophthora roreri, which causes frosty pod rot disease of cacao: mechanisms of the biotrophic and necrotrophic phases.</title>
        <authorList>
            <person name="Meinhardt L.W."/>
            <person name="Costa G.G.L."/>
            <person name="Thomazella D.P.T."/>
            <person name="Teixeira P.J.P.L."/>
            <person name="Carazzolle M.F."/>
            <person name="Schuster S.C."/>
            <person name="Carlson J.E."/>
            <person name="Guiltinan M.J."/>
            <person name="Mieczkowski P."/>
            <person name="Farmer A."/>
            <person name="Ramaraj T."/>
            <person name="Crozier J."/>
            <person name="Davis R.E."/>
            <person name="Shao J."/>
            <person name="Melnick R.L."/>
            <person name="Pereira G.A.G."/>
            <person name="Bailey B.A."/>
        </authorList>
    </citation>
    <scope>NUCLEOTIDE SEQUENCE [LARGE SCALE GENOMIC DNA]</scope>
    <source>
        <strain evidence="7 8">MCA 2997</strain>
    </source>
</reference>
<evidence type="ECO:0000256" key="3">
    <source>
        <dbReference type="ARBA" id="ARBA00023125"/>
    </source>
</evidence>
<dbReference type="SUPFAM" id="SSF57701">
    <property type="entry name" value="Zn2/Cys6 DNA-binding domain"/>
    <property type="match status" value="1"/>
</dbReference>
<dbReference type="InterPro" id="IPR036864">
    <property type="entry name" value="Zn2-C6_fun-type_DNA-bd_sf"/>
</dbReference>
<dbReference type="KEGG" id="mrr:Moror_6805"/>
<feature type="region of interest" description="Disordered" evidence="5">
    <location>
        <begin position="693"/>
        <end position="716"/>
    </location>
</feature>
<dbReference type="PROSITE" id="PS50048">
    <property type="entry name" value="ZN2_CY6_FUNGAL_2"/>
    <property type="match status" value="1"/>
</dbReference>
<comment type="caution">
    <text evidence="7">The sequence shown here is derived from an EMBL/GenBank/DDBJ whole genome shotgun (WGS) entry which is preliminary data.</text>
</comment>
<evidence type="ECO:0000256" key="1">
    <source>
        <dbReference type="ARBA" id="ARBA00004123"/>
    </source>
</evidence>
<dbReference type="AlphaFoldDB" id="V2XVJ8"/>
<evidence type="ECO:0000259" key="6">
    <source>
        <dbReference type="PROSITE" id="PS50048"/>
    </source>
</evidence>
<dbReference type="PROSITE" id="PS00463">
    <property type="entry name" value="ZN2_CY6_FUNGAL_1"/>
    <property type="match status" value="1"/>
</dbReference>
<accession>V2XVJ8</accession>
<protein>
    <recommendedName>
        <fullName evidence="6">Zn(2)-C6 fungal-type domain-containing protein</fullName>
    </recommendedName>
</protein>
<name>V2XVJ8_MONRO</name>
<dbReference type="EMBL" id="AWSO01000045">
    <property type="protein sequence ID" value="ESK96585.1"/>
    <property type="molecule type" value="Genomic_DNA"/>
</dbReference>
<dbReference type="STRING" id="1381753.V2XVJ8"/>
<keyword evidence="8" id="KW-1185">Reference proteome</keyword>
<dbReference type="CDD" id="cd00067">
    <property type="entry name" value="GAL4"/>
    <property type="match status" value="1"/>
</dbReference>
<evidence type="ECO:0000256" key="4">
    <source>
        <dbReference type="ARBA" id="ARBA00023242"/>
    </source>
</evidence>
<keyword evidence="4" id="KW-0539">Nucleus</keyword>
<dbReference type="PANTHER" id="PTHR46910:SF3">
    <property type="entry name" value="HALOTOLERANCE PROTEIN 9-RELATED"/>
    <property type="match status" value="1"/>
</dbReference>
<dbReference type="GO" id="GO:0005634">
    <property type="term" value="C:nucleus"/>
    <property type="evidence" value="ECO:0007669"/>
    <property type="project" value="UniProtKB-SubCell"/>
</dbReference>
<dbReference type="Pfam" id="PF04082">
    <property type="entry name" value="Fungal_trans"/>
    <property type="match status" value="1"/>
</dbReference>